<name>A0A3S0ZEJ8_CHLFR</name>
<keyword evidence="2" id="KW-1185">Reference proteome</keyword>
<evidence type="ECO:0000313" key="1">
    <source>
        <dbReference type="EMBL" id="RUR74648.1"/>
    </source>
</evidence>
<sequence>MSFHRDKYQTFATLLEQFRSEIVTKQLDAPGMQHHLVSLKQFFQLQILPLTEETSREQSYRTEMSKQLRLLEIDVMFYQGARQAATASERRNTISDRLSTLTEYCQAILQLQEP</sequence>
<comment type="caution">
    <text evidence="1">The sequence shown here is derived from an EMBL/GenBank/DDBJ whole genome shotgun (WGS) entry which is preliminary data.</text>
</comment>
<organism evidence="1 2">
    <name type="scientific">Chlorogloeopsis fritschii PCC 6912</name>
    <dbReference type="NCBI Taxonomy" id="211165"/>
    <lineage>
        <taxon>Bacteria</taxon>
        <taxon>Bacillati</taxon>
        <taxon>Cyanobacteriota</taxon>
        <taxon>Cyanophyceae</taxon>
        <taxon>Nostocales</taxon>
        <taxon>Chlorogloeopsidaceae</taxon>
        <taxon>Chlorogloeopsis</taxon>
    </lineage>
</organism>
<dbReference type="NCBIfam" id="NF037954">
    <property type="entry name" value="het_cyst_PatD"/>
    <property type="match status" value="1"/>
</dbReference>
<dbReference type="OrthoDB" id="583449at2"/>
<accession>A0A3S0ZEJ8</accession>
<evidence type="ECO:0008006" key="3">
    <source>
        <dbReference type="Google" id="ProtNLM"/>
    </source>
</evidence>
<evidence type="ECO:0000313" key="2">
    <source>
        <dbReference type="Proteomes" id="UP000268857"/>
    </source>
</evidence>
<protein>
    <recommendedName>
        <fullName evidence="3">Heterocyst frequency control protein PatD</fullName>
    </recommendedName>
</protein>
<proteinExistence type="predicted"/>
<dbReference type="EMBL" id="RSCJ01000028">
    <property type="protein sequence ID" value="RUR74648.1"/>
    <property type="molecule type" value="Genomic_DNA"/>
</dbReference>
<reference evidence="1 2" key="1">
    <citation type="journal article" date="2019" name="Genome Biol. Evol.">
        <title>Day and night: Metabolic profiles and evolutionary relationships of six axenic non-marine cyanobacteria.</title>
        <authorList>
            <person name="Will S.E."/>
            <person name="Henke P."/>
            <person name="Boedeker C."/>
            <person name="Huang S."/>
            <person name="Brinkmann H."/>
            <person name="Rohde M."/>
            <person name="Jarek M."/>
            <person name="Friedl T."/>
            <person name="Seufert S."/>
            <person name="Schumacher M."/>
            <person name="Overmann J."/>
            <person name="Neumann-Schaal M."/>
            <person name="Petersen J."/>
        </authorList>
    </citation>
    <scope>NUCLEOTIDE SEQUENCE [LARGE SCALE GENOMIC DNA]</scope>
    <source>
        <strain evidence="1 2">PCC 6912</strain>
    </source>
</reference>
<gene>
    <name evidence="1" type="ORF">PCC6912_51650</name>
</gene>
<dbReference type="AlphaFoldDB" id="A0A3S0ZEJ8"/>
<dbReference type="RefSeq" id="WP_016875855.1">
    <property type="nucleotide sequence ID" value="NZ_AJLN01000097.1"/>
</dbReference>
<dbReference type="InterPro" id="IPR047810">
    <property type="entry name" value="PatD-like"/>
</dbReference>
<dbReference type="Proteomes" id="UP000268857">
    <property type="component" value="Unassembled WGS sequence"/>
</dbReference>